<reference evidence="2 3" key="1">
    <citation type="submission" date="2019-05" db="EMBL/GenBank/DDBJ databases">
        <title>Another draft genome of Portunus trituberculatus and its Hox gene families provides insights of decapod evolution.</title>
        <authorList>
            <person name="Jeong J.-H."/>
            <person name="Song I."/>
            <person name="Kim S."/>
            <person name="Choi T."/>
            <person name="Kim D."/>
            <person name="Ryu S."/>
            <person name="Kim W."/>
        </authorList>
    </citation>
    <scope>NUCLEOTIDE SEQUENCE [LARGE SCALE GENOMIC DNA]</scope>
    <source>
        <tissue evidence="2">Muscle</tissue>
    </source>
</reference>
<name>A0A5B7HVD0_PORTR</name>
<protein>
    <submittedName>
        <fullName evidence="2">Uncharacterized protein</fullName>
    </submittedName>
</protein>
<feature type="compositionally biased region" description="Low complexity" evidence="1">
    <location>
        <begin position="135"/>
        <end position="160"/>
    </location>
</feature>
<feature type="region of interest" description="Disordered" evidence="1">
    <location>
        <begin position="72"/>
        <end position="171"/>
    </location>
</feature>
<organism evidence="2 3">
    <name type="scientific">Portunus trituberculatus</name>
    <name type="common">Swimming crab</name>
    <name type="synonym">Neptunus trituberculatus</name>
    <dbReference type="NCBI Taxonomy" id="210409"/>
    <lineage>
        <taxon>Eukaryota</taxon>
        <taxon>Metazoa</taxon>
        <taxon>Ecdysozoa</taxon>
        <taxon>Arthropoda</taxon>
        <taxon>Crustacea</taxon>
        <taxon>Multicrustacea</taxon>
        <taxon>Malacostraca</taxon>
        <taxon>Eumalacostraca</taxon>
        <taxon>Eucarida</taxon>
        <taxon>Decapoda</taxon>
        <taxon>Pleocyemata</taxon>
        <taxon>Brachyura</taxon>
        <taxon>Eubrachyura</taxon>
        <taxon>Portunoidea</taxon>
        <taxon>Portunidae</taxon>
        <taxon>Portuninae</taxon>
        <taxon>Portunus</taxon>
    </lineage>
</organism>
<feature type="compositionally biased region" description="Polar residues" evidence="1">
    <location>
        <begin position="72"/>
        <end position="90"/>
    </location>
</feature>
<proteinExistence type="predicted"/>
<sequence>MTHRWLPRLLPPLVATGESAGRRDEKERKRKSWVGQWRLSFRSLVCRGRGAASQNKTKKREAVATHLTTLLSQAAHRQQAQSIPPTTPNQHHYLPAAHPESPNYRPSILCRYPQAQPTCSPHTPSTFSPPPAHQPTTSTSSASYHTSSYPTPASRPLITPRSPPSRSRRVG</sequence>
<accession>A0A5B7HVD0</accession>
<dbReference type="Proteomes" id="UP000324222">
    <property type="component" value="Unassembled WGS sequence"/>
</dbReference>
<dbReference type="EMBL" id="VSRR010037851">
    <property type="protein sequence ID" value="MPC73933.1"/>
    <property type="molecule type" value="Genomic_DNA"/>
</dbReference>
<keyword evidence="3" id="KW-1185">Reference proteome</keyword>
<comment type="caution">
    <text evidence="2">The sequence shown here is derived from an EMBL/GenBank/DDBJ whole genome shotgun (WGS) entry which is preliminary data.</text>
</comment>
<evidence type="ECO:0000256" key="1">
    <source>
        <dbReference type="SAM" id="MobiDB-lite"/>
    </source>
</evidence>
<evidence type="ECO:0000313" key="3">
    <source>
        <dbReference type="Proteomes" id="UP000324222"/>
    </source>
</evidence>
<evidence type="ECO:0000313" key="2">
    <source>
        <dbReference type="EMBL" id="MPC73933.1"/>
    </source>
</evidence>
<dbReference type="AlphaFoldDB" id="A0A5B7HVD0"/>
<gene>
    <name evidence="2" type="ORF">E2C01_068276</name>
</gene>
<feature type="compositionally biased region" description="Low complexity" evidence="1">
    <location>
        <begin position="117"/>
        <end position="126"/>
    </location>
</feature>